<feature type="compositionally biased region" description="Polar residues" evidence="4">
    <location>
        <begin position="387"/>
        <end position="396"/>
    </location>
</feature>
<feature type="compositionally biased region" description="Basic residues" evidence="4">
    <location>
        <begin position="612"/>
        <end position="625"/>
    </location>
</feature>
<feature type="compositionally biased region" description="Polar residues" evidence="4">
    <location>
        <begin position="884"/>
        <end position="899"/>
    </location>
</feature>
<feature type="region of interest" description="Disordered" evidence="4">
    <location>
        <begin position="1"/>
        <end position="54"/>
    </location>
</feature>
<accession>A0ABP1S4Q1</accession>
<dbReference type="PROSITE" id="PS00633">
    <property type="entry name" value="BROMODOMAIN_1"/>
    <property type="match status" value="2"/>
</dbReference>
<keyword evidence="2 3" id="KW-0103">Bromodomain</keyword>
<evidence type="ECO:0008006" key="9">
    <source>
        <dbReference type="Google" id="ProtNLM"/>
    </source>
</evidence>
<evidence type="ECO:0000259" key="6">
    <source>
        <dbReference type="PROSITE" id="PS51525"/>
    </source>
</evidence>
<evidence type="ECO:0000313" key="7">
    <source>
        <dbReference type="EMBL" id="CAL8143577.1"/>
    </source>
</evidence>
<sequence length="1215" mass="131324">MDSNVDVKPHAGGGNMSSMGSNSLGQSTHQPTNVGMMNSQQSHLNSAAQSQAANGSIKKENMMDQGMADKAAPPGSTTPGDDGVRDEPYYEPVNGVVVPAFKPTPDRPGRLTNQLRFLQQVVVKAVWKHQFAWPFHEPVDAVKLKIPDYHKIIRRPMDLGTIKKRLENNFYWSAKECLNDFKTMFTNCYVYNKPGEDVVHMAKTLEKIFLTKVADMPKDEVEAEAPPKKVGSKKRGPGGGIGGGIKTGPKTRIASVTSTQSPLPPAATTTVPPPVTPSTLQAPPAPIPYMQPQLPTSSAIAPEPPVMQSIPMVPPPVQQHPQVRRQAHVVPNIPPPYVSQNQMHNLDQSASLYGGPSGSSSVLGPGSVMPPAQPAKTKKGVKRKADTTTPSGSISFMDSGHVSSEAGKISTRRESGRQIKKPNKDLDLLAAPQLINKPKEKLKDSLKACNEILKDLFSKKHSAYAWPFYKPVDAELLGLHDYHEIIKKPMDLGTVKIKMDNREYRGGPEFAADIRLIFTNCYKYNPPDHDVVTMARKLQDVFEMRYAKIPDDPPDSKSGSSDEASESSESEGESGAATDDSEEERSKKLMILQEQLKAMQDQMRLLMDQSAKKKGKKGKDKKKHSLKDEPGMGIAPSSINQGATSSVGPVPAMVPKPSKGSKKAAAAAASGAPPAKKQKTGSRASKKKAANNAIGAALPGAGPSGFDSEEEDNAKPMSYDEKRQLSLDINKLPGDKLGRVVHIIQSREPSLRDSNPDEIEIDFETLKPSTLRELEAYVASCLRKKPRKPYVKKTPAARKDEQLEKKQELEKRLQDVTGALGNAKKAKKGDGAKNEAGGERLSASSSSSSDSDSSSSSSSSSSSDSSDSEAGDSSKKGSRKSPTKVVSSATEPTNTSTAQAAPVVGMPLNNGSVGQTLPHPMSQNRPNFPSVNNNPAPPPVSNADNSFSGTEGGMLGSGALNSLGNSNPVVNTTSDPNMIPMAQHNSGGIMQNANASVNLSLPNSMTSSNQEPLHDESAINKNMNAYQAPPKSNSTMEHYDASLNADCLKDVNASRGMQNQQSNPTMKAAWSSLANPNAGGMNAGNVTRNATLDSFQKFQKQAKEKQDRQKQQEIRKQAEKERMMQFGQPEKRQEEDGGIMEQVKRPVKPPVAAPIIPAVESIKISPSGSPADMEKSERERQRLREQERRRREARRGQIDMNMQSELLAAFEENVL</sequence>
<feature type="domain" description="Bromo" evidence="5">
    <location>
        <begin position="127"/>
        <end position="199"/>
    </location>
</feature>
<feature type="region of interest" description="Disordered" evidence="4">
    <location>
        <begin position="67"/>
        <end position="89"/>
    </location>
</feature>
<feature type="region of interest" description="Disordered" evidence="4">
    <location>
        <begin position="786"/>
        <end position="968"/>
    </location>
</feature>
<evidence type="ECO:0000256" key="2">
    <source>
        <dbReference type="ARBA" id="ARBA00023117"/>
    </source>
</evidence>
<evidence type="ECO:0000256" key="3">
    <source>
        <dbReference type="PROSITE-ProRule" id="PRU00035"/>
    </source>
</evidence>
<dbReference type="EMBL" id="CAXLJM020000160">
    <property type="protein sequence ID" value="CAL8143577.1"/>
    <property type="molecule type" value="Genomic_DNA"/>
</dbReference>
<proteinExistence type="predicted"/>
<feature type="compositionally biased region" description="Gly residues" evidence="4">
    <location>
        <begin position="237"/>
        <end position="246"/>
    </location>
</feature>
<feature type="compositionally biased region" description="Basic and acidic residues" evidence="4">
    <location>
        <begin position="1172"/>
        <end position="1197"/>
    </location>
</feature>
<dbReference type="InterPro" id="IPR038336">
    <property type="entry name" value="NET_sf"/>
</dbReference>
<dbReference type="InterPro" id="IPR050935">
    <property type="entry name" value="Bromo_chromatin_reader"/>
</dbReference>
<evidence type="ECO:0000313" key="8">
    <source>
        <dbReference type="Proteomes" id="UP001642540"/>
    </source>
</evidence>
<feature type="compositionally biased region" description="Basic and acidic residues" evidence="4">
    <location>
        <begin position="1101"/>
        <end position="1135"/>
    </location>
</feature>
<dbReference type="PRINTS" id="PR00503">
    <property type="entry name" value="BROMODOMAIN"/>
</dbReference>
<feature type="domain" description="Bromo" evidence="5">
    <location>
        <begin position="460"/>
        <end position="532"/>
    </location>
</feature>
<dbReference type="SUPFAM" id="SSF47370">
    <property type="entry name" value="Bromodomain"/>
    <property type="match status" value="2"/>
</dbReference>
<keyword evidence="8" id="KW-1185">Reference proteome</keyword>
<feature type="compositionally biased region" description="Basic residues" evidence="4">
    <location>
        <begin position="676"/>
        <end position="689"/>
    </location>
</feature>
<dbReference type="CDD" id="cd05497">
    <property type="entry name" value="Bromo_Brdt_I_like"/>
    <property type="match status" value="1"/>
</dbReference>
<gene>
    <name evidence="7" type="ORF">ODALV1_LOCUS29712</name>
</gene>
<dbReference type="InterPro" id="IPR036427">
    <property type="entry name" value="Bromodomain-like_sf"/>
</dbReference>
<feature type="compositionally biased region" description="Acidic residues" evidence="4">
    <location>
        <begin position="563"/>
        <end position="572"/>
    </location>
</feature>
<dbReference type="InterPro" id="IPR027353">
    <property type="entry name" value="NET_dom"/>
</dbReference>
<feature type="region of interest" description="Disordered" evidence="4">
    <location>
        <begin position="220"/>
        <end position="276"/>
    </location>
</feature>
<evidence type="ECO:0000256" key="4">
    <source>
        <dbReference type="SAM" id="MobiDB-lite"/>
    </source>
</evidence>
<feature type="compositionally biased region" description="Low complexity" evidence="4">
    <location>
        <begin position="38"/>
        <end position="54"/>
    </location>
</feature>
<dbReference type="InterPro" id="IPR018359">
    <property type="entry name" value="Bromodomain_CS"/>
</dbReference>
<dbReference type="Pfam" id="PF17035">
    <property type="entry name" value="BET"/>
    <property type="match status" value="1"/>
</dbReference>
<dbReference type="PANTHER" id="PTHR22880:SF225">
    <property type="entry name" value="BROMODOMAIN-CONTAINING PROTEIN BET-1-RELATED"/>
    <property type="match status" value="1"/>
</dbReference>
<dbReference type="PROSITE" id="PS51525">
    <property type="entry name" value="NET"/>
    <property type="match status" value="1"/>
</dbReference>
<feature type="domain" description="NET" evidence="6">
    <location>
        <begin position="707"/>
        <end position="789"/>
    </location>
</feature>
<feature type="compositionally biased region" description="Low complexity" evidence="4">
    <location>
        <begin position="655"/>
        <end position="675"/>
    </location>
</feature>
<feature type="compositionally biased region" description="Low complexity" evidence="4">
    <location>
        <begin position="842"/>
        <end position="865"/>
    </location>
</feature>
<dbReference type="PROSITE" id="PS50014">
    <property type="entry name" value="BROMODOMAIN_2"/>
    <property type="match status" value="2"/>
</dbReference>
<feature type="compositionally biased region" description="Basic and acidic residues" evidence="4">
    <location>
        <begin position="411"/>
        <end position="423"/>
    </location>
</feature>
<dbReference type="CDD" id="cd05498">
    <property type="entry name" value="Bromo_Brdt_II_like"/>
    <property type="match status" value="1"/>
</dbReference>
<feature type="region of interest" description="Disordered" evidence="4">
    <location>
        <begin position="548"/>
        <end position="585"/>
    </location>
</feature>
<feature type="region of interest" description="Disordered" evidence="4">
    <location>
        <begin position="1098"/>
        <end position="1215"/>
    </location>
</feature>
<reference evidence="7 8" key="1">
    <citation type="submission" date="2024-08" db="EMBL/GenBank/DDBJ databases">
        <authorList>
            <person name="Cucini C."/>
            <person name="Frati F."/>
        </authorList>
    </citation>
    <scope>NUCLEOTIDE SEQUENCE [LARGE SCALE GENOMIC DNA]</scope>
</reference>
<evidence type="ECO:0000259" key="5">
    <source>
        <dbReference type="PROSITE" id="PS50014"/>
    </source>
</evidence>
<evidence type="ECO:0000256" key="1">
    <source>
        <dbReference type="ARBA" id="ARBA00022737"/>
    </source>
</evidence>
<dbReference type="Proteomes" id="UP001642540">
    <property type="component" value="Unassembled WGS sequence"/>
</dbReference>
<keyword evidence="1" id="KW-0677">Repeat</keyword>
<organism evidence="7 8">
    <name type="scientific">Orchesella dallaii</name>
    <dbReference type="NCBI Taxonomy" id="48710"/>
    <lineage>
        <taxon>Eukaryota</taxon>
        <taxon>Metazoa</taxon>
        <taxon>Ecdysozoa</taxon>
        <taxon>Arthropoda</taxon>
        <taxon>Hexapoda</taxon>
        <taxon>Collembola</taxon>
        <taxon>Entomobryomorpha</taxon>
        <taxon>Entomobryoidea</taxon>
        <taxon>Orchesellidae</taxon>
        <taxon>Orchesellinae</taxon>
        <taxon>Orchesella</taxon>
    </lineage>
</organism>
<feature type="compositionally biased region" description="Low complexity" evidence="4">
    <location>
        <begin position="349"/>
        <end position="367"/>
    </location>
</feature>
<feature type="compositionally biased region" description="Polar residues" evidence="4">
    <location>
        <begin position="24"/>
        <end position="37"/>
    </location>
</feature>
<feature type="region of interest" description="Disordered" evidence="4">
    <location>
        <begin position="348"/>
        <end position="423"/>
    </location>
</feature>
<name>A0ABP1S4Q1_9HEXA</name>
<feature type="region of interest" description="Disordered" evidence="4">
    <location>
        <begin position="610"/>
        <end position="722"/>
    </location>
</feature>
<feature type="compositionally biased region" description="Low complexity" evidence="4">
    <location>
        <begin position="690"/>
        <end position="705"/>
    </location>
</feature>
<dbReference type="InterPro" id="IPR001487">
    <property type="entry name" value="Bromodomain"/>
</dbReference>
<feature type="compositionally biased region" description="Basic and acidic residues" evidence="4">
    <location>
        <begin position="797"/>
        <end position="814"/>
    </location>
</feature>
<protein>
    <recommendedName>
        <fullName evidence="9">Bromodomain-containing protein 2</fullName>
    </recommendedName>
</protein>
<dbReference type="SMART" id="SM00297">
    <property type="entry name" value="BROMO"/>
    <property type="match status" value="2"/>
</dbReference>
<dbReference type="InterPro" id="IPR031354">
    <property type="entry name" value="BRD4_CDT"/>
</dbReference>
<feature type="compositionally biased region" description="Basic and acidic residues" evidence="4">
    <location>
        <begin position="828"/>
        <end position="838"/>
    </location>
</feature>
<dbReference type="Gene3D" id="1.20.920.10">
    <property type="entry name" value="Bromodomain-like"/>
    <property type="match status" value="2"/>
</dbReference>
<dbReference type="Pfam" id="PF00439">
    <property type="entry name" value="Bromodomain"/>
    <property type="match status" value="2"/>
</dbReference>
<dbReference type="Gene3D" id="1.20.1270.220">
    <property type="match status" value="1"/>
</dbReference>
<dbReference type="Pfam" id="PF17105">
    <property type="entry name" value="BRD4_CDT"/>
    <property type="match status" value="1"/>
</dbReference>
<feature type="compositionally biased region" description="Polar residues" evidence="4">
    <location>
        <begin position="909"/>
        <end position="925"/>
    </location>
</feature>
<dbReference type="InterPro" id="IPR043509">
    <property type="entry name" value="Bromo_Brdt_II"/>
</dbReference>
<dbReference type="InterPro" id="IPR043508">
    <property type="entry name" value="Bromo_Brdt_I"/>
</dbReference>
<dbReference type="PANTHER" id="PTHR22880">
    <property type="entry name" value="FALZ-RELATED BROMODOMAIN-CONTAINING PROTEINS"/>
    <property type="match status" value="1"/>
</dbReference>
<feature type="compositionally biased region" description="Polar residues" evidence="4">
    <location>
        <begin position="637"/>
        <end position="647"/>
    </location>
</feature>
<comment type="caution">
    <text evidence="7">The sequence shown here is derived from an EMBL/GenBank/DDBJ whole genome shotgun (WGS) entry which is preliminary data.</text>
</comment>
<feature type="compositionally biased region" description="Polar residues" evidence="4">
    <location>
        <begin position="959"/>
        <end position="968"/>
    </location>
</feature>